<sequence length="111" mass="12834">MSKRLTARTPFALALLSTIFLSSCGDDPELVRKREEQRAEIRRLEGELTVLRDKLANAPKDRTAELEELQKKTVAEQAKIAELETTVADLGKRKDELEDEFKDYQRQYPLR</sequence>
<organism evidence="2 3">
    <name type="scientific">Haloferula helveola</name>
    <dbReference type="NCBI Taxonomy" id="490095"/>
    <lineage>
        <taxon>Bacteria</taxon>
        <taxon>Pseudomonadati</taxon>
        <taxon>Verrucomicrobiota</taxon>
        <taxon>Verrucomicrobiia</taxon>
        <taxon>Verrucomicrobiales</taxon>
        <taxon>Verrucomicrobiaceae</taxon>
        <taxon>Haloferula</taxon>
    </lineage>
</organism>
<evidence type="ECO:0000313" key="3">
    <source>
        <dbReference type="Proteomes" id="UP001374893"/>
    </source>
</evidence>
<dbReference type="PROSITE" id="PS51257">
    <property type="entry name" value="PROKAR_LIPOPROTEIN"/>
    <property type="match status" value="1"/>
</dbReference>
<feature type="coiled-coil region" evidence="1">
    <location>
        <begin position="34"/>
        <end position="107"/>
    </location>
</feature>
<evidence type="ECO:0000313" key="2">
    <source>
        <dbReference type="EMBL" id="BCX47020.1"/>
    </source>
</evidence>
<gene>
    <name evidence="2" type="ORF">HAHE_09280</name>
</gene>
<protein>
    <submittedName>
        <fullName evidence="2">Uncharacterized protein</fullName>
    </submittedName>
</protein>
<proteinExistence type="predicted"/>
<dbReference type="Proteomes" id="UP001374893">
    <property type="component" value="Chromosome"/>
</dbReference>
<accession>A0ABM7R7Y6</accession>
<name>A0ABM7R7Y6_9BACT</name>
<keyword evidence="3" id="KW-1185">Reference proteome</keyword>
<dbReference type="EMBL" id="AP024702">
    <property type="protein sequence ID" value="BCX47020.1"/>
    <property type="molecule type" value="Genomic_DNA"/>
</dbReference>
<keyword evidence="1" id="KW-0175">Coiled coil</keyword>
<reference evidence="2 3" key="1">
    <citation type="submission" date="2021-06" db="EMBL/GenBank/DDBJ databases">
        <title>Complete genome of Haloferula helveola possessing various polysaccharide degrading enzymes.</title>
        <authorList>
            <person name="Takami H."/>
            <person name="Huang C."/>
            <person name="Hamasaki K."/>
        </authorList>
    </citation>
    <scope>NUCLEOTIDE SEQUENCE [LARGE SCALE GENOMIC DNA]</scope>
    <source>
        <strain evidence="2 3">CN-1</strain>
    </source>
</reference>
<dbReference type="RefSeq" id="WP_338689013.1">
    <property type="nucleotide sequence ID" value="NZ_AP024702.1"/>
</dbReference>
<evidence type="ECO:0000256" key="1">
    <source>
        <dbReference type="SAM" id="Coils"/>
    </source>
</evidence>